<evidence type="ECO:0000313" key="1">
    <source>
        <dbReference type="EMBL" id="JAD34804.1"/>
    </source>
</evidence>
<accession>A0A0A8Z5V2</accession>
<name>A0A0A8Z5V2_ARUDO</name>
<dbReference type="EMBL" id="GBRH01263091">
    <property type="protein sequence ID" value="JAD34804.1"/>
    <property type="molecule type" value="Transcribed_RNA"/>
</dbReference>
<dbReference type="AlphaFoldDB" id="A0A0A8Z5V2"/>
<reference evidence="1" key="2">
    <citation type="journal article" date="2015" name="Data Brief">
        <title>Shoot transcriptome of the giant reed, Arundo donax.</title>
        <authorList>
            <person name="Barrero R.A."/>
            <person name="Guerrero F.D."/>
            <person name="Moolhuijzen P."/>
            <person name="Goolsby J.A."/>
            <person name="Tidwell J."/>
            <person name="Bellgard S.E."/>
            <person name="Bellgard M.I."/>
        </authorList>
    </citation>
    <scope>NUCLEOTIDE SEQUENCE</scope>
    <source>
        <tissue evidence="1">Shoot tissue taken approximately 20 cm above the soil surface</tissue>
    </source>
</reference>
<reference evidence="1" key="1">
    <citation type="submission" date="2014-09" db="EMBL/GenBank/DDBJ databases">
        <authorList>
            <person name="Magalhaes I.L.F."/>
            <person name="Oliveira U."/>
            <person name="Santos F.R."/>
            <person name="Vidigal T.H.D.A."/>
            <person name="Brescovit A.D."/>
            <person name="Santos A.J."/>
        </authorList>
    </citation>
    <scope>NUCLEOTIDE SEQUENCE</scope>
    <source>
        <tissue evidence="1">Shoot tissue taken approximately 20 cm above the soil surface</tissue>
    </source>
</reference>
<organism evidence="1">
    <name type="scientific">Arundo donax</name>
    <name type="common">Giant reed</name>
    <name type="synonym">Donax arundinaceus</name>
    <dbReference type="NCBI Taxonomy" id="35708"/>
    <lineage>
        <taxon>Eukaryota</taxon>
        <taxon>Viridiplantae</taxon>
        <taxon>Streptophyta</taxon>
        <taxon>Embryophyta</taxon>
        <taxon>Tracheophyta</taxon>
        <taxon>Spermatophyta</taxon>
        <taxon>Magnoliopsida</taxon>
        <taxon>Liliopsida</taxon>
        <taxon>Poales</taxon>
        <taxon>Poaceae</taxon>
        <taxon>PACMAD clade</taxon>
        <taxon>Arundinoideae</taxon>
        <taxon>Arundineae</taxon>
        <taxon>Arundo</taxon>
    </lineage>
</organism>
<sequence length="25" mass="2871">MNNFSGSTGIFVVVHFMFNYPCIFV</sequence>
<protein>
    <submittedName>
        <fullName evidence="1">Uncharacterized protein</fullName>
    </submittedName>
</protein>
<proteinExistence type="predicted"/>